<dbReference type="FunFam" id="1.10.10.10:FF:000001">
    <property type="entry name" value="LysR family transcriptional regulator"/>
    <property type="match status" value="1"/>
</dbReference>
<dbReference type="InterPro" id="IPR036390">
    <property type="entry name" value="WH_DNA-bd_sf"/>
</dbReference>
<dbReference type="Pfam" id="PF03466">
    <property type="entry name" value="LysR_substrate"/>
    <property type="match status" value="1"/>
</dbReference>
<name>A0A173RW68_9FIRM</name>
<dbReference type="PROSITE" id="PS50931">
    <property type="entry name" value="HTH_LYSR"/>
    <property type="match status" value="1"/>
</dbReference>
<proteinExistence type="inferred from homology"/>
<dbReference type="InterPro" id="IPR000847">
    <property type="entry name" value="LysR_HTH_N"/>
</dbReference>
<dbReference type="Proteomes" id="UP000095727">
    <property type="component" value="Unassembled WGS sequence"/>
</dbReference>
<dbReference type="Gene3D" id="3.40.190.290">
    <property type="match status" value="1"/>
</dbReference>
<dbReference type="GO" id="GO:0003700">
    <property type="term" value="F:DNA-binding transcription factor activity"/>
    <property type="evidence" value="ECO:0007669"/>
    <property type="project" value="InterPro"/>
</dbReference>
<evidence type="ECO:0000313" key="6">
    <source>
        <dbReference type="Proteomes" id="UP000095727"/>
    </source>
</evidence>
<dbReference type="RefSeq" id="WP_008371241.1">
    <property type="nucleotide sequence ID" value="NZ_CP070062.1"/>
</dbReference>
<dbReference type="InterPro" id="IPR050950">
    <property type="entry name" value="HTH-type_LysR_regulators"/>
</dbReference>
<dbReference type="SUPFAM" id="SSF46785">
    <property type="entry name" value="Winged helix' DNA-binding domain"/>
    <property type="match status" value="1"/>
</dbReference>
<sequence length="282" mass="31995">MELRQLEYFREIANTGSINEAARKLNMSQPPLSYQIRQLENELNVQLFERTHKGVILTAAGKLLYDRAASLLDYARSTELEVSQTGKKRVLRIGITPTTVGTVMPFIAEFSKKNPDVNFEVHDGITYTLYDYLQEGIIDISVVRTPLRLDDVESAVLHSEPMIAVSNPEMPSEGRKSLILEDLVHRPLILYRRYEKLIMDAFHVQNLVPEVFCLCDDARGATLWVKEGLATAIFPQSMEPLCEGLTCQVLDEPDLVTKILLIWQKGRKPTAVVQDFMDVCLK</sequence>
<reference evidence="5 6" key="1">
    <citation type="submission" date="2015-09" db="EMBL/GenBank/DDBJ databases">
        <authorList>
            <consortium name="Pathogen Informatics"/>
        </authorList>
    </citation>
    <scope>NUCLEOTIDE SEQUENCE [LARGE SCALE GENOMIC DNA]</scope>
    <source>
        <strain evidence="5 6">2789STDY5834962</strain>
    </source>
</reference>
<evidence type="ECO:0000256" key="4">
    <source>
        <dbReference type="ARBA" id="ARBA00023163"/>
    </source>
</evidence>
<organism evidence="5 6">
    <name type="scientific">Coprococcus comes</name>
    <dbReference type="NCBI Taxonomy" id="410072"/>
    <lineage>
        <taxon>Bacteria</taxon>
        <taxon>Bacillati</taxon>
        <taxon>Bacillota</taxon>
        <taxon>Clostridia</taxon>
        <taxon>Lachnospirales</taxon>
        <taxon>Lachnospiraceae</taxon>
        <taxon>Coprococcus</taxon>
    </lineage>
</organism>
<gene>
    <name evidence="5" type="primary">catM</name>
    <name evidence="5" type="ORF">ERS852574_00916</name>
</gene>
<dbReference type="Pfam" id="PF00126">
    <property type="entry name" value="HTH_1"/>
    <property type="match status" value="1"/>
</dbReference>
<dbReference type="EMBL" id="CYXR01000005">
    <property type="protein sequence ID" value="CUM82171.1"/>
    <property type="molecule type" value="Genomic_DNA"/>
</dbReference>
<keyword evidence="4" id="KW-0804">Transcription</keyword>
<dbReference type="Gene3D" id="1.10.10.10">
    <property type="entry name" value="Winged helix-like DNA-binding domain superfamily/Winged helix DNA-binding domain"/>
    <property type="match status" value="1"/>
</dbReference>
<dbReference type="SUPFAM" id="SSF53850">
    <property type="entry name" value="Periplasmic binding protein-like II"/>
    <property type="match status" value="1"/>
</dbReference>
<evidence type="ECO:0000313" key="5">
    <source>
        <dbReference type="EMBL" id="CUM82171.1"/>
    </source>
</evidence>
<keyword evidence="2" id="KW-0805">Transcription regulation</keyword>
<dbReference type="GeneID" id="92826402"/>
<dbReference type="PANTHER" id="PTHR30419">
    <property type="entry name" value="HTH-TYPE TRANSCRIPTIONAL REGULATOR YBHD"/>
    <property type="match status" value="1"/>
</dbReference>
<dbReference type="GO" id="GO:0005829">
    <property type="term" value="C:cytosol"/>
    <property type="evidence" value="ECO:0007669"/>
    <property type="project" value="TreeGrafter"/>
</dbReference>
<dbReference type="AlphaFoldDB" id="A0A173RW68"/>
<dbReference type="CDD" id="cd05466">
    <property type="entry name" value="PBP2_LTTR_substrate"/>
    <property type="match status" value="1"/>
</dbReference>
<dbReference type="GO" id="GO:0003677">
    <property type="term" value="F:DNA binding"/>
    <property type="evidence" value="ECO:0007669"/>
    <property type="project" value="UniProtKB-KW"/>
</dbReference>
<dbReference type="PRINTS" id="PR00039">
    <property type="entry name" value="HTHLYSR"/>
</dbReference>
<evidence type="ECO:0000256" key="1">
    <source>
        <dbReference type="ARBA" id="ARBA00009437"/>
    </source>
</evidence>
<dbReference type="InterPro" id="IPR005119">
    <property type="entry name" value="LysR_subst-bd"/>
</dbReference>
<dbReference type="InterPro" id="IPR036388">
    <property type="entry name" value="WH-like_DNA-bd_sf"/>
</dbReference>
<comment type="similarity">
    <text evidence="1">Belongs to the LysR transcriptional regulatory family.</text>
</comment>
<accession>A0A173RW68</accession>
<protein>
    <submittedName>
        <fullName evidence="5">Cat operon transcriptional regulator</fullName>
    </submittedName>
</protein>
<keyword evidence="3" id="KW-0238">DNA-binding</keyword>
<dbReference type="PANTHER" id="PTHR30419:SF28">
    <property type="entry name" value="HTH-TYPE TRANSCRIPTIONAL REGULATOR BSDA"/>
    <property type="match status" value="1"/>
</dbReference>
<evidence type="ECO:0000256" key="3">
    <source>
        <dbReference type="ARBA" id="ARBA00023125"/>
    </source>
</evidence>
<evidence type="ECO:0000256" key="2">
    <source>
        <dbReference type="ARBA" id="ARBA00023015"/>
    </source>
</evidence>